<accession>A0A9D1NF09</accession>
<organism evidence="1 2">
    <name type="scientific">Candidatus Caccopulliclostridium gallistercoris</name>
    <dbReference type="NCBI Taxonomy" id="2840719"/>
    <lineage>
        <taxon>Bacteria</taxon>
        <taxon>Bacillati</taxon>
        <taxon>Bacillota</taxon>
        <taxon>Clostridia</taxon>
        <taxon>Candidatus Caccopulliclostridium</taxon>
    </lineage>
</organism>
<dbReference type="Proteomes" id="UP000886861">
    <property type="component" value="Unassembled WGS sequence"/>
</dbReference>
<evidence type="ECO:0000313" key="1">
    <source>
        <dbReference type="EMBL" id="HIV01922.1"/>
    </source>
</evidence>
<name>A0A9D1NF09_9FIRM</name>
<dbReference type="AlphaFoldDB" id="A0A9D1NF09"/>
<reference evidence="1" key="1">
    <citation type="submission" date="2020-10" db="EMBL/GenBank/DDBJ databases">
        <authorList>
            <person name="Gilroy R."/>
        </authorList>
    </citation>
    <scope>NUCLEOTIDE SEQUENCE</scope>
    <source>
        <strain evidence="1">CHK186-9395</strain>
    </source>
</reference>
<sequence>MKYNLSEIYWAFSEDGKVVFPFVKTAPYKILNLDTNEYYNFSYCKHLEPTSCLKSLISMTHKTDLQIKSTSELFVKLSKMPTPAYLKCFTMMLSNLDSQKEPLSYEESVKSYCESKKIEQNKLYKLKNFFKKELIKNQALEK</sequence>
<protein>
    <submittedName>
        <fullName evidence="1">Uncharacterized protein</fullName>
    </submittedName>
</protein>
<proteinExistence type="predicted"/>
<reference evidence="1" key="2">
    <citation type="journal article" date="2021" name="PeerJ">
        <title>Extensive microbial diversity within the chicken gut microbiome revealed by metagenomics and culture.</title>
        <authorList>
            <person name="Gilroy R."/>
            <person name="Ravi A."/>
            <person name="Getino M."/>
            <person name="Pursley I."/>
            <person name="Horton D.L."/>
            <person name="Alikhan N.F."/>
            <person name="Baker D."/>
            <person name="Gharbi K."/>
            <person name="Hall N."/>
            <person name="Watson M."/>
            <person name="Adriaenssens E.M."/>
            <person name="Foster-Nyarko E."/>
            <person name="Jarju S."/>
            <person name="Secka A."/>
            <person name="Antonio M."/>
            <person name="Oren A."/>
            <person name="Chaudhuri R.R."/>
            <person name="La Ragione R."/>
            <person name="Hildebrand F."/>
            <person name="Pallen M.J."/>
        </authorList>
    </citation>
    <scope>NUCLEOTIDE SEQUENCE</scope>
    <source>
        <strain evidence="1">CHK186-9395</strain>
    </source>
</reference>
<dbReference type="EMBL" id="DVOJ01000018">
    <property type="protein sequence ID" value="HIV01922.1"/>
    <property type="molecule type" value="Genomic_DNA"/>
</dbReference>
<gene>
    <name evidence="1" type="ORF">IAA62_05175</name>
</gene>
<comment type="caution">
    <text evidence="1">The sequence shown here is derived from an EMBL/GenBank/DDBJ whole genome shotgun (WGS) entry which is preliminary data.</text>
</comment>
<evidence type="ECO:0000313" key="2">
    <source>
        <dbReference type="Proteomes" id="UP000886861"/>
    </source>
</evidence>